<dbReference type="InterPro" id="IPR058334">
    <property type="entry name" value="DUF8021"/>
</dbReference>
<dbReference type="AlphaFoldDB" id="A0A9P4MWJ9"/>
<feature type="signal peptide" evidence="1">
    <location>
        <begin position="1"/>
        <end position="19"/>
    </location>
</feature>
<organism evidence="3 4">
    <name type="scientific">Lojkania enalia</name>
    <dbReference type="NCBI Taxonomy" id="147567"/>
    <lineage>
        <taxon>Eukaryota</taxon>
        <taxon>Fungi</taxon>
        <taxon>Dikarya</taxon>
        <taxon>Ascomycota</taxon>
        <taxon>Pezizomycotina</taxon>
        <taxon>Dothideomycetes</taxon>
        <taxon>Pleosporomycetidae</taxon>
        <taxon>Pleosporales</taxon>
        <taxon>Pleosporales incertae sedis</taxon>
        <taxon>Lojkania</taxon>
    </lineage>
</organism>
<protein>
    <recommendedName>
        <fullName evidence="2">DUF8021 domain-containing protein</fullName>
    </recommendedName>
</protein>
<gene>
    <name evidence="3" type="ORF">CC78DRAFT_590083</name>
</gene>
<proteinExistence type="predicted"/>
<feature type="chain" id="PRO_5040114900" description="DUF8021 domain-containing protein" evidence="1">
    <location>
        <begin position="20"/>
        <end position="284"/>
    </location>
</feature>
<evidence type="ECO:0000256" key="1">
    <source>
        <dbReference type="SAM" id="SignalP"/>
    </source>
</evidence>
<sequence>MLRLFISAVALAATATAHCTRPQLVEAVDSYLEAQTSGQISAFKARFDNSTWLGYYENSRKLDVSTGVLNTGLKVTHNRSLYDTINCMTYTEVIANDPANPHVIGTQLKFANHKINRVDSIVTKPGDWLFNITGYSYWVTQEDWSAIPEEKRDTRETIKKAADAYLDLFNDPTVEVPWGKPCVRLEGGLYGDPGPNGTCAVGVPTGVPITNRRYVIDEMYGAVDVLNDFGGSKWPDSHEFRIEGGKLRYVHTMTHCGIPNCGVLRRRQWHFPAIRGIDRSMIEV</sequence>
<evidence type="ECO:0000259" key="2">
    <source>
        <dbReference type="Pfam" id="PF26061"/>
    </source>
</evidence>
<dbReference type="Pfam" id="PF26061">
    <property type="entry name" value="DUF8021"/>
    <property type="match status" value="1"/>
</dbReference>
<dbReference type="EMBL" id="ML986686">
    <property type="protein sequence ID" value="KAF2260265.1"/>
    <property type="molecule type" value="Genomic_DNA"/>
</dbReference>
<accession>A0A9P4MWJ9</accession>
<keyword evidence="1" id="KW-0732">Signal</keyword>
<keyword evidence="4" id="KW-1185">Reference proteome</keyword>
<dbReference type="Proteomes" id="UP000800093">
    <property type="component" value="Unassembled WGS sequence"/>
</dbReference>
<comment type="caution">
    <text evidence="3">The sequence shown here is derived from an EMBL/GenBank/DDBJ whole genome shotgun (WGS) entry which is preliminary data.</text>
</comment>
<reference evidence="4" key="1">
    <citation type="journal article" date="2020" name="Stud. Mycol.">
        <title>101 Dothideomycetes genomes: A test case for predicting lifestyles and emergence of pathogens.</title>
        <authorList>
            <person name="Haridas S."/>
            <person name="Albert R."/>
            <person name="Binder M."/>
            <person name="Bloem J."/>
            <person name="LaButti K."/>
            <person name="Salamov A."/>
            <person name="Andreopoulos B."/>
            <person name="Baker S."/>
            <person name="Barry K."/>
            <person name="Bills G."/>
            <person name="Bluhm B."/>
            <person name="Cannon C."/>
            <person name="Castanera R."/>
            <person name="Culley D."/>
            <person name="Daum C."/>
            <person name="Ezra D."/>
            <person name="Gonzalez J."/>
            <person name="Henrissat B."/>
            <person name="Kuo A."/>
            <person name="Liang C."/>
            <person name="Lipzen A."/>
            <person name="Lutzoni F."/>
            <person name="Magnuson J."/>
            <person name="Mondo S."/>
            <person name="Nolan M."/>
            <person name="Ohm R."/>
            <person name="Pangilinan J."/>
            <person name="Park H.-J."/>
            <person name="Ramirez L."/>
            <person name="Alfaro M."/>
            <person name="Sun H."/>
            <person name="Tritt A."/>
            <person name="Yoshinaga Y."/>
            <person name="Zwiers L.-H."/>
            <person name="Turgeon B."/>
            <person name="Goodwin S."/>
            <person name="Spatafora J."/>
            <person name="Crous P."/>
            <person name="Grigoriev I."/>
        </authorList>
    </citation>
    <scope>NUCLEOTIDE SEQUENCE [LARGE SCALE GENOMIC DNA]</scope>
    <source>
        <strain evidence="4">CBS 304.66</strain>
    </source>
</reference>
<name>A0A9P4MWJ9_9PLEO</name>
<feature type="domain" description="DUF8021" evidence="2">
    <location>
        <begin position="151"/>
        <end position="254"/>
    </location>
</feature>
<evidence type="ECO:0000313" key="4">
    <source>
        <dbReference type="Proteomes" id="UP000800093"/>
    </source>
</evidence>
<evidence type="ECO:0000313" key="3">
    <source>
        <dbReference type="EMBL" id="KAF2260265.1"/>
    </source>
</evidence>
<dbReference type="OrthoDB" id="3515051at2759"/>